<evidence type="ECO:0000256" key="1">
    <source>
        <dbReference type="SAM" id="Phobius"/>
    </source>
</evidence>
<dbReference type="Proteomes" id="UP001219525">
    <property type="component" value="Unassembled WGS sequence"/>
</dbReference>
<keyword evidence="1" id="KW-0472">Membrane</keyword>
<keyword evidence="1" id="KW-1133">Transmembrane helix</keyword>
<feature type="transmembrane region" description="Helical" evidence="1">
    <location>
        <begin position="55"/>
        <end position="83"/>
    </location>
</feature>
<evidence type="ECO:0000313" key="2">
    <source>
        <dbReference type="EMBL" id="KAJ7193729.1"/>
    </source>
</evidence>
<feature type="transmembrane region" description="Helical" evidence="1">
    <location>
        <begin position="132"/>
        <end position="152"/>
    </location>
</feature>
<dbReference type="AlphaFoldDB" id="A0AAD6USM1"/>
<gene>
    <name evidence="2" type="ORF">GGX14DRAFT_14473</name>
</gene>
<protein>
    <submittedName>
        <fullName evidence="2">Uncharacterized protein</fullName>
    </submittedName>
</protein>
<organism evidence="2 3">
    <name type="scientific">Mycena pura</name>
    <dbReference type="NCBI Taxonomy" id="153505"/>
    <lineage>
        <taxon>Eukaryota</taxon>
        <taxon>Fungi</taxon>
        <taxon>Dikarya</taxon>
        <taxon>Basidiomycota</taxon>
        <taxon>Agaricomycotina</taxon>
        <taxon>Agaricomycetes</taxon>
        <taxon>Agaricomycetidae</taxon>
        <taxon>Agaricales</taxon>
        <taxon>Marasmiineae</taxon>
        <taxon>Mycenaceae</taxon>
        <taxon>Mycena</taxon>
    </lineage>
</organism>
<accession>A0AAD6USM1</accession>
<comment type="caution">
    <text evidence="2">The sequence shown here is derived from an EMBL/GenBank/DDBJ whole genome shotgun (WGS) entry which is preliminary data.</text>
</comment>
<feature type="transmembrane region" description="Helical" evidence="1">
    <location>
        <begin position="16"/>
        <end position="43"/>
    </location>
</feature>
<proteinExistence type="predicted"/>
<dbReference type="EMBL" id="JARJCW010000105">
    <property type="protein sequence ID" value="KAJ7193729.1"/>
    <property type="molecule type" value="Genomic_DNA"/>
</dbReference>
<keyword evidence="1" id="KW-0812">Transmembrane</keyword>
<evidence type="ECO:0000313" key="3">
    <source>
        <dbReference type="Proteomes" id="UP001219525"/>
    </source>
</evidence>
<keyword evidence="3" id="KW-1185">Reference proteome</keyword>
<reference evidence="2" key="1">
    <citation type="submission" date="2023-03" db="EMBL/GenBank/DDBJ databases">
        <title>Massive genome expansion in bonnet fungi (Mycena s.s.) driven by repeated elements and novel gene families across ecological guilds.</title>
        <authorList>
            <consortium name="Lawrence Berkeley National Laboratory"/>
            <person name="Harder C.B."/>
            <person name="Miyauchi S."/>
            <person name="Viragh M."/>
            <person name="Kuo A."/>
            <person name="Thoen E."/>
            <person name="Andreopoulos B."/>
            <person name="Lu D."/>
            <person name="Skrede I."/>
            <person name="Drula E."/>
            <person name="Henrissat B."/>
            <person name="Morin E."/>
            <person name="Kohler A."/>
            <person name="Barry K."/>
            <person name="LaButti K."/>
            <person name="Morin E."/>
            <person name="Salamov A."/>
            <person name="Lipzen A."/>
            <person name="Mereny Z."/>
            <person name="Hegedus B."/>
            <person name="Baldrian P."/>
            <person name="Stursova M."/>
            <person name="Weitz H."/>
            <person name="Taylor A."/>
            <person name="Grigoriev I.V."/>
            <person name="Nagy L.G."/>
            <person name="Martin F."/>
            <person name="Kauserud H."/>
        </authorList>
    </citation>
    <scope>NUCLEOTIDE SEQUENCE</scope>
    <source>
        <strain evidence="2">9144</strain>
    </source>
</reference>
<sequence length="153" mass="17200">MTPITYEAPKLIQSQIIAWTTTVQSVAVATALFAVMSSILFGIMKMDSAFQGQHGHVMTLLVFSSYGAMLFNAITTLASLVFVDRLGNIELNEARKSKEHTTRGYVDRPASSLKLLIQFGARKHLRWIFFQWVTYLFVGMIFMLVEIIVYVAA</sequence>
<name>A0AAD6USM1_9AGAR</name>